<dbReference type="InterPro" id="IPR039967">
    <property type="entry name" value="MJ1020-like"/>
</dbReference>
<keyword evidence="2" id="KW-0378">Hydrolase</keyword>
<evidence type="ECO:0000313" key="2">
    <source>
        <dbReference type="EMBL" id="AGT43927.1"/>
    </source>
</evidence>
<dbReference type="InterPro" id="IPR003607">
    <property type="entry name" value="HD/PDEase_dom"/>
</dbReference>
<feature type="domain" description="HD/PDEase" evidence="1">
    <location>
        <begin position="53"/>
        <end position="190"/>
    </location>
</feature>
<dbReference type="Gene3D" id="1.10.3210.10">
    <property type="entry name" value="Hypothetical protein af1432"/>
    <property type="match status" value="1"/>
</dbReference>
<gene>
    <name evidence="2" type="ORF">TPE_1432</name>
</gene>
<evidence type="ECO:0000313" key="3">
    <source>
        <dbReference type="Proteomes" id="UP000015620"/>
    </source>
</evidence>
<name>S5ZMV1_9SPIR</name>
<dbReference type="PATRIC" id="fig|1291379.3.peg.1420"/>
<reference evidence="2 3" key="1">
    <citation type="journal article" date="2013" name="PLoS ONE">
        <title>Genome-Wide Relatedness of Treponema pedis, from Gingiva and Necrotic Skin Lesions of Pigs, with the Human Oral Pathogen Treponema denticola.</title>
        <authorList>
            <person name="Svartstrom O."/>
            <person name="Mushtaq M."/>
            <person name="Pringle M."/>
            <person name="Segerman B."/>
        </authorList>
    </citation>
    <scope>NUCLEOTIDE SEQUENCE [LARGE SCALE GENOMIC DNA]</scope>
    <source>
        <strain evidence="2">T A4</strain>
    </source>
</reference>
<proteinExistence type="predicted"/>
<dbReference type="OrthoDB" id="247014at2"/>
<dbReference type="AlphaFoldDB" id="S5ZMV1"/>
<dbReference type="PANTHER" id="PTHR40517:SF1">
    <property type="entry name" value="METAL-DEPENDENT PHOSPHOHYDROLASE, HD SUPERFAMILY-RELATED"/>
    <property type="match status" value="1"/>
</dbReference>
<keyword evidence="3" id="KW-1185">Reference proteome</keyword>
<dbReference type="GeneID" id="301089995"/>
<dbReference type="EMBL" id="CP004120">
    <property type="protein sequence ID" value="AGT43927.1"/>
    <property type="molecule type" value="Genomic_DNA"/>
</dbReference>
<dbReference type="Proteomes" id="UP000015620">
    <property type="component" value="Chromosome"/>
</dbReference>
<dbReference type="PANTHER" id="PTHR40517">
    <property type="entry name" value="METAL-DEPENDENT PHOSPHOHYDROLASE, HD SUPERFAMILY-RELATED"/>
    <property type="match status" value="1"/>
</dbReference>
<accession>S5ZMV1</accession>
<dbReference type="SUPFAM" id="SSF109604">
    <property type="entry name" value="HD-domain/PDEase-like"/>
    <property type="match status" value="1"/>
</dbReference>
<dbReference type="SMART" id="SM00471">
    <property type="entry name" value="HDc"/>
    <property type="match status" value="1"/>
</dbReference>
<dbReference type="GO" id="GO:0016787">
    <property type="term" value="F:hydrolase activity"/>
    <property type="evidence" value="ECO:0007669"/>
    <property type="project" value="UniProtKB-KW"/>
</dbReference>
<dbReference type="STRING" id="1291379.TPE_1432"/>
<protein>
    <submittedName>
        <fullName evidence="2">Metal dependent phosphohydrolase</fullName>
    </submittedName>
</protein>
<evidence type="ECO:0000259" key="1">
    <source>
        <dbReference type="SMART" id="SM00471"/>
    </source>
</evidence>
<dbReference type="KEGG" id="tped:TPE_1432"/>
<organism evidence="2 3">
    <name type="scientific">Treponema pedis str. T A4</name>
    <dbReference type="NCBI Taxonomy" id="1291379"/>
    <lineage>
        <taxon>Bacteria</taxon>
        <taxon>Pseudomonadati</taxon>
        <taxon>Spirochaetota</taxon>
        <taxon>Spirochaetia</taxon>
        <taxon>Spirochaetales</taxon>
        <taxon>Treponemataceae</taxon>
        <taxon>Treponema</taxon>
    </lineage>
</organism>
<sequence length="268" mass="29612">MKSQKEISTEKHLLDLVKEDIFATSLLRILIEDKEIEALQEYANSVSIVRLGYNDHGPVHMKLVTANAIKILNLLQKANIQTSLQKEGTGSLEDSNCAVILSAYLHDIGMSLTRQDHEIFSMTLALPIIERTLDKLGITSYPRRAVIKALTCECIIGHMASRKINSLEAGIVLIADGCDMKKGRARIPLELNTDARIGDIHKYSANSIESVNITAGEEKPIRIDILMSSDVGFFQIEEVLMGKINMSPAKPYISLFAKSGDGTAKQYL</sequence>
<dbReference type="HOGENOM" id="CLU_068640_0_0_12"/>
<dbReference type="RefSeq" id="WP_020965226.1">
    <property type="nucleotide sequence ID" value="NC_022097.1"/>
</dbReference>